<dbReference type="EMBL" id="JAPEIS010000009">
    <property type="protein sequence ID" value="KAJ8062760.1"/>
    <property type="molecule type" value="Genomic_DNA"/>
</dbReference>
<comment type="caution">
    <text evidence="1">The sequence shown here is derived from an EMBL/GenBank/DDBJ whole genome shotgun (WGS) entry which is preliminary data.</text>
</comment>
<evidence type="ECO:0000313" key="2">
    <source>
        <dbReference type="Proteomes" id="UP001152300"/>
    </source>
</evidence>
<dbReference type="OrthoDB" id="3489787at2759"/>
<dbReference type="AlphaFoldDB" id="A0A9X0DHL7"/>
<evidence type="ECO:0000313" key="1">
    <source>
        <dbReference type="EMBL" id="KAJ8062760.1"/>
    </source>
</evidence>
<dbReference type="Proteomes" id="UP001152300">
    <property type="component" value="Unassembled WGS sequence"/>
</dbReference>
<name>A0A9X0DHL7_9HELO</name>
<reference evidence="1" key="1">
    <citation type="submission" date="2022-11" db="EMBL/GenBank/DDBJ databases">
        <title>Genome Resource of Sclerotinia nivalis Strain SnTB1, a Plant Pathogen Isolated from American Ginseng.</title>
        <authorList>
            <person name="Fan S."/>
        </authorList>
    </citation>
    <scope>NUCLEOTIDE SEQUENCE</scope>
    <source>
        <strain evidence="1">SnTB1</strain>
    </source>
</reference>
<keyword evidence="2" id="KW-1185">Reference proteome</keyword>
<organism evidence="1 2">
    <name type="scientific">Sclerotinia nivalis</name>
    <dbReference type="NCBI Taxonomy" id="352851"/>
    <lineage>
        <taxon>Eukaryota</taxon>
        <taxon>Fungi</taxon>
        <taxon>Dikarya</taxon>
        <taxon>Ascomycota</taxon>
        <taxon>Pezizomycotina</taxon>
        <taxon>Leotiomycetes</taxon>
        <taxon>Helotiales</taxon>
        <taxon>Sclerotiniaceae</taxon>
        <taxon>Sclerotinia</taxon>
    </lineage>
</organism>
<accession>A0A9X0DHL7</accession>
<sequence>MGGMRNAAVVDKGRNRVEITYNWDNFTGYCPPKGEVKDIVKVEASDSRWFSKDETNDDGEERFRGYASTSGCGYQWDF</sequence>
<proteinExistence type="predicted"/>
<protein>
    <submittedName>
        <fullName evidence="1">Uncharacterized protein</fullName>
    </submittedName>
</protein>
<gene>
    <name evidence="1" type="ORF">OCU04_008019</name>
</gene>